<sequence length="46" mass="5094">EPLRTEVKHPDAEDEQRKIKCYTGQATFPTSLAATNSSSSAWRNGN</sequence>
<gene>
    <name evidence="1" type="ORF">METZ01_LOCUS91802</name>
</gene>
<reference evidence="1" key="1">
    <citation type="submission" date="2018-05" db="EMBL/GenBank/DDBJ databases">
        <authorList>
            <person name="Lanie J.A."/>
            <person name="Ng W.-L."/>
            <person name="Kazmierczak K.M."/>
            <person name="Andrzejewski T.M."/>
            <person name="Davidsen T.M."/>
            <person name="Wayne K.J."/>
            <person name="Tettelin H."/>
            <person name="Glass J.I."/>
            <person name="Rusch D."/>
            <person name="Podicherti R."/>
            <person name="Tsui H.-C.T."/>
            <person name="Winkler M.E."/>
        </authorList>
    </citation>
    <scope>NUCLEOTIDE SEQUENCE</scope>
</reference>
<protein>
    <submittedName>
        <fullName evidence="1">Uncharacterized protein</fullName>
    </submittedName>
</protein>
<dbReference type="EMBL" id="UINC01008661">
    <property type="protein sequence ID" value="SVA38948.1"/>
    <property type="molecule type" value="Genomic_DNA"/>
</dbReference>
<dbReference type="AlphaFoldDB" id="A0A381VGP4"/>
<proteinExistence type="predicted"/>
<accession>A0A381VGP4</accession>
<name>A0A381VGP4_9ZZZZ</name>
<evidence type="ECO:0000313" key="1">
    <source>
        <dbReference type="EMBL" id="SVA38948.1"/>
    </source>
</evidence>
<feature type="non-terminal residue" evidence="1">
    <location>
        <position position="1"/>
    </location>
</feature>
<organism evidence="1">
    <name type="scientific">marine metagenome</name>
    <dbReference type="NCBI Taxonomy" id="408172"/>
    <lineage>
        <taxon>unclassified sequences</taxon>
        <taxon>metagenomes</taxon>
        <taxon>ecological metagenomes</taxon>
    </lineage>
</organism>